<name>A0A0D0AML6_9AGAR</name>
<feature type="region of interest" description="Disordered" evidence="1">
    <location>
        <begin position="198"/>
        <end position="274"/>
    </location>
</feature>
<gene>
    <name evidence="2" type="ORF">GYMLUDRAFT_78166</name>
</gene>
<keyword evidence="3" id="KW-1185">Reference proteome</keyword>
<evidence type="ECO:0000256" key="1">
    <source>
        <dbReference type="SAM" id="MobiDB-lite"/>
    </source>
</evidence>
<dbReference type="EMBL" id="KN834862">
    <property type="protein sequence ID" value="KIK51475.1"/>
    <property type="molecule type" value="Genomic_DNA"/>
</dbReference>
<evidence type="ECO:0000313" key="2">
    <source>
        <dbReference type="EMBL" id="KIK51475.1"/>
    </source>
</evidence>
<dbReference type="HOGENOM" id="CLU_1015836_0_0_1"/>
<feature type="compositionally biased region" description="Basic and acidic residues" evidence="1">
    <location>
        <begin position="198"/>
        <end position="208"/>
    </location>
</feature>
<proteinExistence type="predicted"/>
<dbReference type="Proteomes" id="UP000053593">
    <property type="component" value="Unassembled WGS sequence"/>
</dbReference>
<dbReference type="AlphaFoldDB" id="A0A0D0AML6"/>
<organism evidence="2 3">
    <name type="scientific">Collybiopsis luxurians FD-317 M1</name>
    <dbReference type="NCBI Taxonomy" id="944289"/>
    <lineage>
        <taxon>Eukaryota</taxon>
        <taxon>Fungi</taxon>
        <taxon>Dikarya</taxon>
        <taxon>Basidiomycota</taxon>
        <taxon>Agaricomycotina</taxon>
        <taxon>Agaricomycetes</taxon>
        <taxon>Agaricomycetidae</taxon>
        <taxon>Agaricales</taxon>
        <taxon>Marasmiineae</taxon>
        <taxon>Omphalotaceae</taxon>
        <taxon>Collybiopsis</taxon>
        <taxon>Collybiopsis luxurians</taxon>
    </lineage>
</organism>
<sequence>MSSFLNIFPFNVPLPYAQKRDIEDADESSNSMKHSMIPKSYNCPNKKWAVAGLDHTAFDKERNARRSVERHLDDVIKHNQVLIEANANLEAQRAEITRAVSEGTQNTGSSSMMDNFQQTLLEQMAIDEPDKDSLIASLTGQLKEAEEQNKKMQEAHSKLTQDTERLHSDLEDLRQNLESVLQDREKDAKDIEETAKARNEALRAKEGQETELQNLRNQNRSHRRTSAQQSPPQPPHQTLQQPSQQPPPPPLPPQQSPCNKDVNMENEDSASAAP</sequence>
<feature type="region of interest" description="Disordered" evidence="1">
    <location>
        <begin position="145"/>
        <end position="166"/>
    </location>
</feature>
<reference evidence="2 3" key="1">
    <citation type="submission" date="2014-04" db="EMBL/GenBank/DDBJ databases">
        <title>Evolutionary Origins and Diversification of the Mycorrhizal Mutualists.</title>
        <authorList>
            <consortium name="DOE Joint Genome Institute"/>
            <consortium name="Mycorrhizal Genomics Consortium"/>
            <person name="Kohler A."/>
            <person name="Kuo A."/>
            <person name="Nagy L.G."/>
            <person name="Floudas D."/>
            <person name="Copeland A."/>
            <person name="Barry K.W."/>
            <person name="Cichocki N."/>
            <person name="Veneault-Fourrey C."/>
            <person name="LaButti K."/>
            <person name="Lindquist E.A."/>
            <person name="Lipzen A."/>
            <person name="Lundell T."/>
            <person name="Morin E."/>
            <person name="Murat C."/>
            <person name="Riley R."/>
            <person name="Ohm R."/>
            <person name="Sun H."/>
            <person name="Tunlid A."/>
            <person name="Henrissat B."/>
            <person name="Grigoriev I.V."/>
            <person name="Hibbett D.S."/>
            <person name="Martin F."/>
        </authorList>
    </citation>
    <scope>NUCLEOTIDE SEQUENCE [LARGE SCALE GENOMIC DNA]</scope>
    <source>
        <strain evidence="2 3">FD-317 M1</strain>
    </source>
</reference>
<feature type="compositionally biased region" description="Pro residues" evidence="1">
    <location>
        <begin position="244"/>
        <end position="255"/>
    </location>
</feature>
<evidence type="ECO:0000313" key="3">
    <source>
        <dbReference type="Proteomes" id="UP000053593"/>
    </source>
</evidence>
<accession>A0A0D0AML6</accession>
<protein>
    <submittedName>
        <fullName evidence="2">Uncharacterized protein</fullName>
    </submittedName>
</protein>